<sequence>MVRFIVAGIAVLLSIGNATAAIEVFLAPPGWQRSTDSTVEIKDYLTSKKSGDKTVENSYLPVIFSAVEIYRNQVQKQINGMFTQTELKKYSGTICKIDITTGNTAIDDPDPPELFALDYYADNSRAGCQVLIKKLEKLVTHGRFRQYPVRAKEHGMLSIDMLWVYS</sequence>
<keyword evidence="1" id="KW-0732">Signal</keyword>
<keyword evidence="3" id="KW-1185">Reference proteome</keyword>
<evidence type="ECO:0000313" key="2">
    <source>
        <dbReference type="EMBL" id="KGD74956.1"/>
    </source>
</evidence>
<organism evidence="2 3">
    <name type="scientific">Tatumella morbirosei</name>
    <dbReference type="NCBI Taxonomy" id="642227"/>
    <lineage>
        <taxon>Bacteria</taxon>
        <taxon>Pseudomonadati</taxon>
        <taxon>Pseudomonadota</taxon>
        <taxon>Gammaproteobacteria</taxon>
        <taxon>Enterobacterales</taxon>
        <taxon>Erwiniaceae</taxon>
        <taxon>Tatumella</taxon>
    </lineage>
</organism>
<dbReference type="OrthoDB" id="10002292at2"/>
<proteinExistence type="predicted"/>
<name>A0A095TDH0_9GAMM</name>
<feature type="signal peptide" evidence="1">
    <location>
        <begin position="1"/>
        <end position="20"/>
    </location>
</feature>
<dbReference type="RefSeq" id="WP_038018120.1">
    <property type="nucleotide sequence ID" value="NZ_JPKR02000004.1"/>
</dbReference>
<evidence type="ECO:0000313" key="3">
    <source>
        <dbReference type="Proteomes" id="UP000029577"/>
    </source>
</evidence>
<protein>
    <submittedName>
        <fullName evidence="2">Uncharacterized protein</fullName>
    </submittedName>
</protein>
<gene>
    <name evidence="2" type="ORF">HA49_06635</name>
</gene>
<dbReference type="Proteomes" id="UP000029577">
    <property type="component" value="Unassembled WGS sequence"/>
</dbReference>
<reference evidence="2" key="1">
    <citation type="submission" date="2014-12" db="EMBL/GenBank/DDBJ databases">
        <title>The draft genome of the Tatumella morbirosei type strain, LMG23360T isolated from pineapple rot.</title>
        <authorList>
            <person name="Smits T.H."/>
            <person name="Palmer M."/>
            <person name="Venter S.N."/>
            <person name="Duffy B."/>
            <person name="Steenkamp E.T."/>
            <person name="Chan W.Y."/>
            <person name="Coutinho T.A."/>
            <person name="Coetzee M.P."/>
            <person name="De Maayer P."/>
        </authorList>
    </citation>
    <scope>NUCLEOTIDE SEQUENCE [LARGE SCALE GENOMIC DNA]</scope>
    <source>
        <strain evidence="2">LMG 23360</strain>
    </source>
</reference>
<dbReference type="AlphaFoldDB" id="A0A095TDH0"/>
<evidence type="ECO:0000256" key="1">
    <source>
        <dbReference type="SAM" id="SignalP"/>
    </source>
</evidence>
<accession>A0A095TDH0</accession>
<feature type="chain" id="PRO_5001918292" evidence="1">
    <location>
        <begin position="21"/>
        <end position="166"/>
    </location>
</feature>
<dbReference type="STRING" id="642227.HA49_06635"/>
<dbReference type="EMBL" id="JPKR02000004">
    <property type="protein sequence ID" value="KGD74956.1"/>
    <property type="molecule type" value="Genomic_DNA"/>
</dbReference>
<comment type="caution">
    <text evidence="2">The sequence shown here is derived from an EMBL/GenBank/DDBJ whole genome shotgun (WGS) entry which is preliminary data.</text>
</comment>